<accession>A0A508ARD9</accession>
<evidence type="ECO:0000313" key="2">
    <source>
        <dbReference type="Proteomes" id="UP000320431"/>
    </source>
</evidence>
<dbReference type="EMBL" id="VICD02000134">
    <property type="protein sequence ID" value="KAB8190452.1"/>
    <property type="molecule type" value="Genomic_DNA"/>
</dbReference>
<reference evidence="1 2" key="1">
    <citation type="submission" date="2019-10" db="EMBL/GenBank/DDBJ databases">
        <title>Lysobacter alkalisoli sp. nov., isolated from saline-alkaline soil.</title>
        <authorList>
            <person name="Sun J.-Q."/>
        </authorList>
    </citation>
    <scope>NUCLEOTIDE SEQUENCE [LARGE SCALE GENOMIC DNA]</scope>
    <source>
        <strain evidence="1 2">KCTC 42381</strain>
    </source>
</reference>
<protein>
    <submittedName>
        <fullName evidence="1">Uncharacterized protein</fullName>
    </submittedName>
</protein>
<gene>
    <name evidence="1" type="ORF">FKV24_008545</name>
</gene>
<evidence type="ECO:0000313" key="1">
    <source>
        <dbReference type="EMBL" id="KAB8190452.1"/>
    </source>
</evidence>
<dbReference type="RefSeq" id="WP_141482075.1">
    <property type="nucleotide sequence ID" value="NZ_VICD02000134.1"/>
</dbReference>
<dbReference type="AlphaFoldDB" id="A0A508ARD9"/>
<name>A0A508ARD9_9GAMM</name>
<comment type="caution">
    <text evidence="1">The sequence shown here is derived from an EMBL/GenBank/DDBJ whole genome shotgun (WGS) entry which is preliminary data.</text>
</comment>
<sequence>MFHGQAIDTKGKYGDGYFLAKLAGRLVAMGLRRSADTACTELSTVNVDKEISPLATVTCVTFITQEGTLTRN</sequence>
<organism evidence="1 2">
    <name type="scientific">Marilutibacter maris</name>
    <dbReference type="NCBI Taxonomy" id="1605891"/>
    <lineage>
        <taxon>Bacteria</taxon>
        <taxon>Pseudomonadati</taxon>
        <taxon>Pseudomonadota</taxon>
        <taxon>Gammaproteobacteria</taxon>
        <taxon>Lysobacterales</taxon>
        <taxon>Lysobacteraceae</taxon>
        <taxon>Marilutibacter</taxon>
    </lineage>
</organism>
<proteinExistence type="predicted"/>
<dbReference type="Proteomes" id="UP000320431">
    <property type="component" value="Unassembled WGS sequence"/>
</dbReference>